<dbReference type="EMBL" id="MTYJ01000021">
    <property type="protein sequence ID" value="OQV21740.1"/>
    <property type="molecule type" value="Genomic_DNA"/>
</dbReference>
<evidence type="ECO:0000256" key="1">
    <source>
        <dbReference type="SAM" id="Coils"/>
    </source>
</evidence>
<proteinExistence type="predicted"/>
<evidence type="ECO:0000256" key="2">
    <source>
        <dbReference type="SAM" id="MobiDB-lite"/>
    </source>
</evidence>
<dbReference type="AlphaFoldDB" id="A0A1W0X2X0"/>
<gene>
    <name evidence="3" type="ORF">BV898_04318</name>
</gene>
<dbReference type="Proteomes" id="UP000192578">
    <property type="component" value="Unassembled WGS sequence"/>
</dbReference>
<feature type="coiled-coil region" evidence="1">
    <location>
        <begin position="91"/>
        <end position="139"/>
    </location>
</feature>
<reference evidence="4" key="1">
    <citation type="submission" date="2017-01" db="EMBL/GenBank/DDBJ databases">
        <title>Comparative genomics of anhydrobiosis in the tardigrade Hypsibius dujardini.</title>
        <authorList>
            <person name="Yoshida Y."/>
            <person name="Koutsovoulos G."/>
            <person name="Laetsch D."/>
            <person name="Stevens L."/>
            <person name="Kumar S."/>
            <person name="Horikawa D."/>
            <person name="Ishino K."/>
            <person name="Komine S."/>
            <person name="Tomita M."/>
            <person name="Blaxter M."/>
            <person name="Arakawa K."/>
        </authorList>
    </citation>
    <scope>NUCLEOTIDE SEQUENCE [LARGE SCALE GENOMIC DNA]</scope>
    <source>
        <strain evidence="4">Z151</strain>
    </source>
</reference>
<evidence type="ECO:0000313" key="4">
    <source>
        <dbReference type="Proteomes" id="UP000192578"/>
    </source>
</evidence>
<keyword evidence="4" id="KW-1185">Reference proteome</keyword>
<feature type="compositionally biased region" description="Basic and acidic residues" evidence="2">
    <location>
        <begin position="1"/>
        <end position="10"/>
    </location>
</feature>
<accession>A0A1W0X2X0</accession>
<name>A0A1W0X2X0_HYPEX</name>
<comment type="caution">
    <text evidence="3">The sequence shown here is derived from an EMBL/GenBank/DDBJ whole genome shotgun (WGS) entry which is preliminary data.</text>
</comment>
<keyword evidence="1" id="KW-0175">Coiled coil</keyword>
<feature type="region of interest" description="Disordered" evidence="2">
    <location>
        <begin position="1"/>
        <end position="37"/>
    </location>
</feature>
<sequence>MISERKKLEPFRTVPTRRVRRREPKTPHFVTSSDDESERTIDVAVDYAGPRDLPNVTASNASKISSAVRRARKSHTLEVLEADRVVRVSQVGRLQRELEDSERENRDLKRALEEEQSEVRRLRRRLEAAQRKLTDINGTQEAWDTVVAILFLYFDVANKCRLGRVKHSWKRAADSCNGTATLINLAAVRGRDPVYILRRSLAVTAESSAPVIISGARYLFQLQGLPGEMDRPNLPLKWCLDRHGEMFGPLTFTEVHLHRCAVALEDLVALPGTVRRLVLLHCEIRDATLPEIVYSSRFPYNVEVGRAETALYDFGGQFHSAEQRRRTLFRMLDTVIEPLRLRHDREKAFRTSMGNFHRTDQLNRFAAATLLLKRRELGFQWATKEEADLRALDIEDLRPSTVRELFHLAMTARGDVQKFSGWSVRCDSRNKLK</sequence>
<protein>
    <submittedName>
        <fullName evidence="3">Uncharacterized protein</fullName>
    </submittedName>
</protein>
<evidence type="ECO:0000313" key="3">
    <source>
        <dbReference type="EMBL" id="OQV21740.1"/>
    </source>
</evidence>
<organism evidence="3 4">
    <name type="scientific">Hypsibius exemplaris</name>
    <name type="common">Freshwater tardigrade</name>
    <dbReference type="NCBI Taxonomy" id="2072580"/>
    <lineage>
        <taxon>Eukaryota</taxon>
        <taxon>Metazoa</taxon>
        <taxon>Ecdysozoa</taxon>
        <taxon>Tardigrada</taxon>
        <taxon>Eutardigrada</taxon>
        <taxon>Parachela</taxon>
        <taxon>Hypsibioidea</taxon>
        <taxon>Hypsibiidae</taxon>
        <taxon>Hypsibius</taxon>
    </lineage>
</organism>